<protein>
    <submittedName>
        <fullName evidence="2">Uncharacterized protein</fullName>
    </submittedName>
</protein>
<feature type="compositionally biased region" description="Polar residues" evidence="1">
    <location>
        <begin position="499"/>
        <end position="512"/>
    </location>
</feature>
<dbReference type="Proteomes" id="UP001163046">
    <property type="component" value="Unassembled WGS sequence"/>
</dbReference>
<accession>A0A9X0A2W1</accession>
<name>A0A9X0A2W1_9CNID</name>
<feature type="compositionally biased region" description="Polar residues" evidence="1">
    <location>
        <begin position="575"/>
        <end position="586"/>
    </location>
</feature>
<feature type="region of interest" description="Disordered" evidence="1">
    <location>
        <begin position="349"/>
        <end position="385"/>
    </location>
</feature>
<reference evidence="2" key="1">
    <citation type="submission" date="2023-01" db="EMBL/GenBank/DDBJ databases">
        <title>Genome assembly of the deep-sea coral Lophelia pertusa.</title>
        <authorList>
            <person name="Herrera S."/>
            <person name="Cordes E."/>
        </authorList>
    </citation>
    <scope>NUCLEOTIDE SEQUENCE</scope>
    <source>
        <strain evidence="2">USNM1676648</strain>
        <tissue evidence="2">Polyp</tissue>
    </source>
</reference>
<feature type="region of interest" description="Disordered" evidence="1">
    <location>
        <begin position="490"/>
        <end position="512"/>
    </location>
</feature>
<organism evidence="2 3">
    <name type="scientific">Desmophyllum pertusum</name>
    <dbReference type="NCBI Taxonomy" id="174260"/>
    <lineage>
        <taxon>Eukaryota</taxon>
        <taxon>Metazoa</taxon>
        <taxon>Cnidaria</taxon>
        <taxon>Anthozoa</taxon>
        <taxon>Hexacorallia</taxon>
        <taxon>Scleractinia</taxon>
        <taxon>Caryophylliina</taxon>
        <taxon>Caryophylliidae</taxon>
        <taxon>Desmophyllum</taxon>
    </lineage>
</organism>
<feature type="region of interest" description="Disordered" evidence="1">
    <location>
        <begin position="92"/>
        <end position="117"/>
    </location>
</feature>
<dbReference type="EMBL" id="MU825401">
    <property type="protein sequence ID" value="KAJ7392431.1"/>
    <property type="molecule type" value="Genomic_DNA"/>
</dbReference>
<feature type="compositionally biased region" description="Low complexity" evidence="1">
    <location>
        <begin position="350"/>
        <end position="374"/>
    </location>
</feature>
<evidence type="ECO:0000313" key="3">
    <source>
        <dbReference type="Proteomes" id="UP001163046"/>
    </source>
</evidence>
<evidence type="ECO:0000256" key="1">
    <source>
        <dbReference type="SAM" id="MobiDB-lite"/>
    </source>
</evidence>
<gene>
    <name evidence="2" type="ORF">OS493_012094</name>
</gene>
<evidence type="ECO:0000313" key="2">
    <source>
        <dbReference type="EMBL" id="KAJ7392431.1"/>
    </source>
</evidence>
<comment type="caution">
    <text evidence="2">The sequence shown here is derived from an EMBL/GenBank/DDBJ whole genome shotgun (WGS) entry which is preliminary data.</text>
</comment>
<keyword evidence="3" id="KW-1185">Reference proteome</keyword>
<feature type="region of interest" description="Disordered" evidence="1">
    <location>
        <begin position="569"/>
        <end position="591"/>
    </location>
</feature>
<dbReference type="AlphaFoldDB" id="A0A9X0A2W1"/>
<feature type="compositionally biased region" description="Polar residues" evidence="1">
    <location>
        <begin position="35"/>
        <end position="59"/>
    </location>
</feature>
<feature type="region of interest" description="Disordered" evidence="1">
    <location>
        <begin position="1"/>
        <end position="61"/>
    </location>
</feature>
<sequence length="630" mass="68170">MPQQPHEWAGLLPQEPPPVRSQSPLPFNYGGDQMPFTSNQMPQSSETSLIGGQKQNPLMSSPAVPIATNEMFDDAANRDQLSSTSLSFLQGQFESHNSPSPADKVEYFEPNDSQETPPYLDSKQFADNGPTREDLKTIQPLLDSENDITNAIIKDSWTEDTALTSSRQSVSEGLATSHQLANIDLKNKPVVQEKTFKQVSNNNFVMHQPRPGALHKQTLSSPLQEAMPMTREQNQVESAKTADNIPTDLDSSALITNLTKLRDHSLVSSSSNITSSVVENDSIKKNSSDSDSHNAWFTNGTVAMGNSTMSSSNKDQPTKKPTYTAAEYLQSLYPQLSVFKAPFEIDEKNPSAARASPTSSRLQSLHSSPLQLPRNGTLRKNSSSPSINVAAKDVLGSSKLSPEMQRKVQQAALLMSLLKSRQSNLGERSAVKIGLSIPRYISDSASKLLLARSRKPGKEAPGYRYLTEAGAKLLPAHIFSPLGSEFKDPLEPSPVPAKTSASTPIQTIGPQQTKAKIHPIEPTQMGLIQPQTQSNAAKEPSTAAPIVPTQSGMVPTAPKVLGANQRVVVSERPTESLSKVSSTSQKMTPPTMPTLLATKMSTKNLYIPTQSGLIPTQHEPAKSIVPTATP</sequence>
<proteinExistence type="predicted"/>